<keyword evidence="1" id="KW-1133">Transmembrane helix</keyword>
<evidence type="ECO:0000259" key="2">
    <source>
        <dbReference type="Pfam" id="PF14683"/>
    </source>
</evidence>
<dbReference type="ExpressionAtlas" id="A0A109NGY4">
    <property type="expression patterns" value="baseline"/>
</dbReference>
<dbReference type="AlphaFoldDB" id="A0A109NGY4"/>
<protein>
    <submittedName>
        <fullName evidence="3">Putative lyase</fullName>
    </submittedName>
</protein>
<dbReference type="Pfam" id="PF14683">
    <property type="entry name" value="CBM-like"/>
    <property type="match status" value="1"/>
</dbReference>
<name>A0A109NGY4_SOLTU</name>
<dbReference type="PANTHER" id="PTHR32018">
    <property type="entry name" value="RHAMNOGALACTURONATE LYASE FAMILY PROTEIN"/>
    <property type="match status" value="1"/>
</dbReference>
<dbReference type="SUPFAM" id="SSF49785">
    <property type="entry name" value="Galactose-binding domain-like"/>
    <property type="match status" value="1"/>
</dbReference>
<organism evidence="3">
    <name type="scientific">Solanum tuberosum</name>
    <name type="common">Potato</name>
    <dbReference type="NCBI Taxonomy" id="4113"/>
    <lineage>
        <taxon>Eukaryota</taxon>
        <taxon>Viridiplantae</taxon>
        <taxon>Streptophyta</taxon>
        <taxon>Embryophyta</taxon>
        <taxon>Tracheophyta</taxon>
        <taxon>Spermatophyta</taxon>
        <taxon>Magnoliopsida</taxon>
        <taxon>eudicotyledons</taxon>
        <taxon>Gunneridae</taxon>
        <taxon>Pentapetalae</taxon>
        <taxon>asterids</taxon>
        <taxon>lamiids</taxon>
        <taxon>Solanales</taxon>
        <taxon>Solanaceae</taxon>
        <taxon>Solanoideae</taxon>
        <taxon>Solaneae</taxon>
        <taxon>Solanum</taxon>
    </lineage>
</organism>
<dbReference type="Gene3D" id="2.70.98.10">
    <property type="match status" value="1"/>
</dbReference>
<dbReference type="PANTHER" id="PTHR32018:SF35">
    <property type="entry name" value="RHAMNOGALACTURONAN ENDOLYASE"/>
    <property type="match status" value="1"/>
</dbReference>
<dbReference type="EMBL" id="JQ619511">
    <property type="protein sequence ID" value="AFA41492.1"/>
    <property type="molecule type" value="Genomic_DNA"/>
</dbReference>
<proteinExistence type="predicted"/>
<feature type="domain" description="Rhamnogalacturonan lyase" evidence="2">
    <location>
        <begin position="363"/>
        <end position="472"/>
    </location>
</feature>
<reference evidence="3" key="1">
    <citation type="submission" date="2012-02" db="EMBL/GenBank/DDBJ databases">
        <title>The structure of a potato BAC clone containing several N-gene homologues within the resistance gene 'hot spot' of chromosome XI.</title>
        <authorList>
            <person name="Vuorinen A.L."/>
            <person name="Paulin L."/>
            <person name="Auvinen P."/>
            <person name="Gebhardt C."/>
            <person name="Watanabe K."/>
            <person name="Valkonen J.P.T."/>
        </authorList>
    </citation>
    <scope>NUCLEOTIDE SEQUENCE</scope>
</reference>
<sequence length="478" mass="53780">MGRYKQLLSVHVLEVTVVALLFFLVADCHPHNGRRWTRTPTLKLDIQPKQVTMNNGIFKITLSKPHGDVTGISYGGFQNILSTHNLETNRGYWDIIWNNTGPRTTRAKLSGTSFEVIINNENQSEISFKRTWNASQSNEPPLNIDKRFHYMAVSDERQRVMPTEMDQKKGQVLDYKEAILLADPTNPDLKGEVDDKYFYASDNKDGKVYGWVSSTNPPFGFWMINPSNEYRTRGPFRQDLTTYVGPTVLSIFVSTHYAGEDLAIKFGQGEQWKKVIGPVFVYLNSNAAAKMNQEAASLPYEFPVSKDYIKSNQRGTVSGKLFVNDRFISKHIVPASNAYIGLAPLGEVGSWQRENKIRKIGNNTYKATTWKIIFNLANVSNASNYTLQLALAAASQAELQVRVNDEKAQTPHFTTGHIGGSNAIARHGIHGLYWIYSIGIQGKLLVNGANTIFLTQILALSPFQGVMYDYLRFEGPHQ</sequence>
<dbReference type="GO" id="GO:0030246">
    <property type="term" value="F:carbohydrate binding"/>
    <property type="evidence" value="ECO:0007669"/>
    <property type="project" value="InterPro"/>
</dbReference>
<dbReference type="InterPro" id="IPR014718">
    <property type="entry name" value="GH-type_carb-bd"/>
</dbReference>
<feature type="transmembrane region" description="Helical" evidence="1">
    <location>
        <begin position="7"/>
        <end position="26"/>
    </location>
</feature>
<dbReference type="GO" id="GO:0005975">
    <property type="term" value="P:carbohydrate metabolic process"/>
    <property type="evidence" value="ECO:0007669"/>
    <property type="project" value="InterPro"/>
</dbReference>
<dbReference type="InterPro" id="IPR029411">
    <property type="entry name" value="RG-lyase_III"/>
</dbReference>
<evidence type="ECO:0000313" key="3">
    <source>
        <dbReference type="EMBL" id="AFA41492.1"/>
    </source>
</evidence>
<dbReference type="Pfam" id="PF06045">
    <property type="entry name" value="Rhamnogal_lyase"/>
    <property type="match status" value="1"/>
</dbReference>
<dbReference type="InterPro" id="IPR008979">
    <property type="entry name" value="Galactose-bd-like_sf"/>
</dbReference>
<dbReference type="CDD" id="cd10320">
    <property type="entry name" value="RGL4_N"/>
    <property type="match status" value="1"/>
</dbReference>
<dbReference type="InterPro" id="IPR011013">
    <property type="entry name" value="Gal_mutarotase_sf_dom"/>
</dbReference>
<dbReference type="GO" id="GO:0016829">
    <property type="term" value="F:lyase activity"/>
    <property type="evidence" value="ECO:0007669"/>
    <property type="project" value="UniProtKB-KW"/>
</dbReference>
<dbReference type="InterPro" id="IPR051850">
    <property type="entry name" value="Polysacch_Lyase_4"/>
</dbReference>
<dbReference type="SUPFAM" id="SSF74650">
    <property type="entry name" value="Galactose mutarotase-like"/>
    <property type="match status" value="1"/>
</dbReference>
<accession>A0A109NGY4</accession>
<evidence type="ECO:0000256" key="1">
    <source>
        <dbReference type="SAM" id="Phobius"/>
    </source>
</evidence>
<dbReference type="InterPro" id="IPR010325">
    <property type="entry name" value="Rhamnogal_lyase"/>
</dbReference>
<dbReference type="Gene3D" id="2.60.120.260">
    <property type="entry name" value="Galactose-binding domain-like"/>
    <property type="match status" value="1"/>
</dbReference>
<keyword evidence="3" id="KW-0456">Lyase</keyword>
<keyword evidence="1" id="KW-0472">Membrane</keyword>
<keyword evidence="1" id="KW-0812">Transmembrane</keyword>